<dbReference type="Proteomes" id="UP000473681">
    <property type="component" value="Unassembled WGS sequence"/>
</dbReference>
<dbReference type="SUPFAM" id="SSF53474">
    <property type="entry name" value="alpha/beta-Hydrolases"/>
    <property type="match status" value="1"/>
</dbReference>
<dbReference type="InterPro" id="IPR001375">
    <property type="entry name" value="Peptidase_S9_cat"/>
</dbReference>
<evidence type="ECO:0000313" key="5">
    <source>
        <dbReference type="Proteomes" id="UP000473681"/>
    </source>
</evidence>
<evidence type="ECO:0000259" key="2">
    <source>
        <dbReference type="Pfam" id="PF00326"/>
    </source>
</evidence>
<dbReference type="EMBL" id="SWVK01000024">
    <property type="protein sequence ID" value="NFN36510.1"/>
    <property type="molecule type" value="Genomic_DNA"/>
</dbReference>
<dbReference type="InterPro" id="IPR029058">
    <property type="entry name" value="AB_hydrolase_fold"/>
</dbReference>
<dbReference type="Gene3D" id="3.40.50.1820">
    <property type="entry name" value="alpha/beta hydrolase"/>
    <property type="match status" value="1"/>
</dbReference>
<feature type="transmembrane region" description="Helical" evidence="1">
    <location>
        <begin position="6"/>
        <end position="25"/>
    </location>
</feature>
<feature type="domain" description="Peptidase S9 prolyl oligopeptidase catalytic" evidence="2">
    <location>
        <begin position="60"/>
        <end position="102"/>
    </location>
</feature>
<comment type="caution">
    <text evidence="4">The sequence shown here is derived from an EMBL/GenBank/DDBJ whole genome shotgun (WGS) entry which is preliminary data.</text>
</comment>
<dbReference type="GO" id="GO:0006508">
    <property type="term" value="P:proteolysis"/>
    <property type="evidence" value="ECO:0007669"/>
    <property type="project" value="InterPro"/>
</dbReference>
<reference evidence="5 6" key="1">
    <citation type="submission" date="2019-04" db="EMBL/GenBank/DDBJ databases">
        <title>Genome sequencing of Clostridium botulinum Groups I-IV and Clostridium butyricum.</title>
        <authorList>
            <person name="Brunt J."/>
            <person name="Van Vliet A.H.M."/>
            <person name="Stringer S.C."/>
            <person name="Carter A.T."/>
            <person name="Peck M.W."/>
        </authorList>
    </citation>
    <scope>NUCLEOTIDE SEQUENCE [LARGE SCALE GENOMIC DNA]</scope>
    <source>
        <strain evidence="3 6">1605</strain>
        <strain evidence="4 5">CB-K-33E</strain>
    </source>
</reference>
<protein>
    <submittedName>
        <fullName evidence="4">Alpha/beta hydrolase</fullName>
    </submittedName>
</protein>
<keyword evidence="4" id="KW-0378">Hydrolase</keyword>
<name>A0A6B4PZ00_CLOBO</name>
<accession>A0A6B4PZ00</accession>
<proteinExistence type="predicted"/>
<gene>
    <name evidence="3" type="ORF">FC774_05235</name>
    <name evidence="4" type="ORF">FDB51_15615</name>
</gene>
<dbReference type="AlphaFoldDB" id="A0A6B4PZ00"/>
<dbReference type="EMBL" id="SWOV01000009">
    <property type="protein sequence ID" value="NFF87276.1"/>
    <property type="molecule type" value="Genomic_DNA"/>
</dbReference>
<dbReference type="Proteomes" id="UP000476820">
    <property type="component" value="Unassembled WGS sequence"/>
</dbReference>
<evidence type="ECO:0000313" key="3">
    <source>
        <dbReference type="EMBL" id="NFF87276.1"/>
    </source>
</evidence>
<dbReference type="GO" id="GO:0008236">
    <property type="term" value="F:serine-type peptidase activity"/>
    <property type="evidence" value="ECO:0007669"/>
    <property type="project" value="InterPro"/>
</dbReference>
<evidence type="ECO:0000313" key="4">
    <source>
        <dbReference type="EMBL" id="NFN36510.1"/>
    </source>
</evidence>
<keyword evidence="1" id="KW-1133">Transmembrane helix</keyword>
<evidence type="ECO:0000313" key="6">
    <source>
        <dbReference type="Proteomes" id="UP000476820"/>
    </source>
</evidence>
<keyword evidence="1" id="KW-0812">Transmembrane</keyword>
<evidence type="ECO:0000256" key="1">
    <source>
        <dbReference type="SAM" id="Phobius"/>
    </source>
</evidence>
<sequence length="105" mass="12099">MKYKSLTIIKVIFFIIAIFLLLQCFKPTWTPKIKVKNSISELHKVYINGTELEIMIRGYNKEKSILIGHSYGTYIATMASNQQPELYQAYIGIGQVSDMVQSELY</sequence>
<organism evidence="4 5">
    <name type="scientific">Clostridium botulinum</name>
    <dbReference type="NCBI Taxonomy" id="1491"/>
    <lineage>
        <taxon>Bacteria</taxon>
        <taxon>Bacillati</taxon>
        <taxon>Bacillota</taxon>
        <taxon>Clostridia</taxon>
        <taxon>Eubacteriales</taxon>
        <taxon>Clostridiaceae</taxon>
        <taxon>Clostridium</taxon>
    </lineage>
</organism>
<dbReference type="Pfam" id="PF00326">
    <property type="entry name" value="Peptidase_S9"/>
    <property type="match status" value="1"/>
</dbReference>
<keyword evidence="1" id="KW-0472">Membrane</keyword>